<dbReference type="RefSeq" id="WP_066494866.1">
    <property type="nucleotide sequence ID" value="NZ_CP013389.1"/>
</dbReference>
<evidence type="ECO:0000256" key="1">
    <source>
        <dbReference type="ARBA" id="ARBA00007613"/>
    </source>
</evidence>
<dbReference type="Proteomes" id="UP000067711">
    <property type="component" value="Chromosome 1"/>
</dbReference>
<comment type="similarity">
    <text evidence="1 2">Belongs to the outer membrane factor (OMF) (TC 1.B.17) family.</text>
</comment>
<dbReference type="PIRSF" id="PIRSF001892">
    <property type="entry name" value="CyaE"/>
    <property type="match status" value="1"/>
</dbReference>
<keyword evidence="2" id="KW-0204">Cytolysis</keyword>
<dbReference type="InterPro" id="IPR028351">
    <property type="entry name" value="CyaE"/>
</dbReference>
<feature type="signal peptide" evidence="3">
    <location>
        <begin position="1"/>
        <end position="26"/>
    </location>
</feature>
<evidence type="ECO:0000313" key="5">
    <source>
        <dbReference type="Proteomes" id="UP000067711"/>
    </source>
</evidence>
<dbReference type="Gene3D" id="1.20.1600.10">
    <property type="entry name" value="Outer membrane efflux proteins (OEP)"/>
    <property type="match status" value="1"/>
</dbReference>
<keyword evidence="2" id="KW-0998">Cell outer membrane</keyword>
<dbReference type="GO" id="GO:0015562">
    <property type="term" value="F:efflux transmembrane transporter activity"/>
    <property type="evidence" value="ECO:0007669"/>
    <property type="project" value="InterPro"/>
</dbReference>
<evidence type="ECO:0000313" key="4">
    <source>
        <dbReference type="EMBL" id="AOJ08707.1"/>
    </source>
</evidence>
<dbReference type="PANTHER" id="PTHR30203">
    <property type="entry name" value="OUTER MEMBRANE CATION EFFLUX PROTEIN"/>
    <property type="match status" value="1"/>
</dbReference>
<accession>A0A1B4FYG2</accession>
<name>A0A1B4FYG2_9BURK</name>
<comment type="function">
    <text evidence="2">CyaE is necessary for transport of calmodulin-sensitive adenylate cyclase-hemolysin (cyclolysin).</text>
</comment>
<dbReference type="InterPro" id="IPR003423">
    <property type="entry name" value="OMP_efflux"/>
</dbReference>
<dbReference type="Pfam" id="PF02321">
    <property type="entry name" value="OEP"/>
    <property type="match status" value="2"/>
</dbReference>
<evidence type="ECO:0000256" key="3">
    <source>
        <dbReference type="SAM" id="SignalP"/>
    </source>
</evidence>
<evidence type="ECO:0000256" key="2">
    <source>
        <dbReference type="PIRNR" id="PIRNR001892"/>
    </source>
</evidence>
<keyword evidence="2" id="KW-0472">Membrane</keyword>
<dbReference type="AlphaFoldDB" id="A0A1B4FYG2"/>
<dbReference type="InterPro" id="IPR010131">
    <property type="entry name" value="MdtP/NodT-like"/>
</dbReference>
<sequence>MSAMKSARTLAAAGALALFASHAAHAQWLDIYGTRKNVSATPAAPLLKSATCQPELASHPIALEDAILEAICANPQARQAWANARAQAAQVGVNEAAFLPTLNATGGIQRNWTSTTYEANLGTVSASDTQTQTQTSRYGALNLSWVLFDFGKRSAALRQARELLAAANATQDNTLQTILFNAAQAYYNLRDAQAAVDAAHTIERAAQDSLTEAKAKHDAGAGTLSDQLQAQTSYRRAVLDRVSAEGDVQNATGTLAVAMGLDANTPLQIAPAEPTVDRNAFAEGVAQLIDEAKRQHPKLVAARAKLDAARANVDAVRAQGRPTISLTGSLNRNSPSYQQQFGIQTTASHGSMIGVQVTIPLFEGFASGYRVAAAQAQADAQEADVQNTELNVSLDVWKSYQSLQTDTANLDNSKDLLGDAQRSLDIARGRYKAGVGTFTELLNAQTALADAQKQRVQAVSKWRTARLKLAASLGSIGLWSVR</sequence>
<keyword evidence="3" id="KW-0732">Signal</keyword>
<dbReference type="SUPFAM" id="SSF56954">
    <property type="entry name" value="Outer membrane efflux proteins (OEP)"/>
    <property type="match status" value="1"/>
</dbReference>
<reference evidence="4 5" key="1">
    <citation type="submission" date="2015-12" db="EMBL/GenBank/DDBJ databases">
        <title>Diversity of Burkholderia near neighbor genomes.</title>
        <authorList>
            <person name="Sahl J."/>
            <person name="Wagner D."/>
            <person name="Keim P."/>
        </authorList>
    </citation>
    <scope>NUCLEOTIDE SEQUENCE [LARGE SCALE GENOMIC DNA]</scope>
    <source>
        <strain evidence="4 5">BDU8</strain>
    </source>
</reference>
<keyword evidence="2" id="KW-0813">Transport</keyword>
<protein>
    <recommendedName>
        <fullName evidence="2">Protein CyaE</fullName>
    </recommendedName>
</protein>
<dbReference type="PANTHER" id="PTHR30203:SF29">
    <property type="entry name" value="PROTEIN CYAE"/>
    <property type="match status" value="1"/>
</dbReference>
<keyword evidence="2" id="KW-0354">Hemolysis</keyword>
<comment type="subcellular location">
    <subcellularLocation>
        <location evidence="2">Cell outer membrane</location>
        <topology evidence="2">Peripheral membrane protein</topology>
    </subcellularLocation>
</comment>
<organism evidence="4 5">
    <name type="scientific">Burkholderia mayonis</name>
    <dbReference type="NCBI Taxonomy" id="1385591"/>
    <lineage>
        <taxon>Bacteria</taxon>
        <taxon>Pseudomonadati</taxon>
        <taxon>Pseudomonadota</taxon>
        <taxon>Betaproteobacteria</taxon>
        <taxon>Burkholderiales</taxon>
        <taxon>Burkholderiaceae</taxon>
        <taxon>Burkholderia</taxon>
        <taxon>pseudomallei group</taxon>
    </lineage>
</organism>
<dbReference type="GO" id="GO:0031640">
    <property type="term" value="P:killing of cells of another organism"/>
    <property type="evidence" value="ECO:0007669"/>
    <property type="project" value="UniProtKB-KW"/>
</dbReference>
<dbReference type="EMBL" id="CP013389">
    <property type="protein sequence ID" value="AOJ08707.1"/>
    <property type="molecule type" value="Genomic_DNA"/>
</dbReference>
<gene>
    <name evidence="4" type="ORF">WS71_14890</name>
</gene>
<feature type="chain" id="PRO_5015311457" description="Protein CyaE" evidence="3">
    <location>
        <begin position="27"/>
        <end position="482"/>
    </location>
</feature>
<dbReference type="GO" id="GO:0009279">
    <property type="term" value="C:cell outer membrane"/>
    <property type="evidence" value="ECO:0007669"/>
    <property type="project" value="UniProtKB-SubCell"/>
</dbReference>
<proteinExistence type="inferred from homology"/>